<sequence length="173" mass="19396">MSTQANKFNRSKASRHDKTLYFLDKGTDRPLRCIVSFSADEKIPSSRPLKYQASCPPTMRRRQRFSSLSWRVAQMIVHCTSRCQMNRGLFQLSIFTGNLLNAHYAMISDILDLEVSQGITHHITPLINSPILFQAQIDPRGLSPDPISSSLESTSGGEKSEAITLHLQTSTCI</sequence>
<gene>
    <name evidence="1" type="ORF">CROQUDRAFT_95434</name>
</gene>
<keyword evidence="2" id="KW-1185">Reference proteome</keyword>
<proteinExistence type="predicted"/>
<accession>A0A9P6NCE4</accession>
<dbReference type="EMBL" id="MU167302">
    <property type="protein sequence ID" value="KAG0144120.1"/>
    <property type="molecule type" value="Genomic_DNA"/>
</dbReference>
<dbReference type="Proteomes" id="UP000886653">
    <property type="component" value="Unassembled WGS sequence"/>
</dbReference>
<comment type="caution">
    <text evidence="1">The sequence shown here is derived from an EMBL/GenBank/DDBJ whole genome shotgun (WGS) entry which is preliminary data.</text>
</comment>
<organism evidence="1 2">
    <name type="scientific">Cronartium quercuum f. sp. fusiforme G11</name>
    <dbReference type="NCBI Taxonomy" id="708437"/>
    <lineage>
        <taxon>Eukaryota</taxon>
        <taxon>Fungi</taxon>
        <taxon>Dikarya</taxon>
        <taxon>Basidiomycota</taxon>
        <taxon>Pucciniomycotina</taxon>
        <taxon>Pucciniomycetes</taxon>
        <taxon>Pucciniales</taxon>
        <taxon>Coleosporiaceae</taxon>
        <taxon>Cronartium</taxon>
    </lineage>
</organism>
<name>A0A9P6NCE4_9BASI</name>
<evidence type="ECO:0000313" key="2">
    <source>
        <dbReference type="Proteomes" id="UP000886653"/>
    </source>
</evidence>
<dbReference type="AlphaFoldDB" id="A0A9P6NCE4"/>
<evidence type="ECO:0000313" key="1">
    <source>
        <dbReference type="EMBL" id="KAG0144120.1"/>
    </source>
</evidence>
<reference evidence="1" key="1">
    <citation type="submission" date="2013-11" db="EMBL/GenBank/DDBJ databases">
        <title>Genome sequence of the fusiform rust pathogen reveals effectors for host alternation and coevolution with pine.</title>
        <authorList>
            <consortium name="DOE Joint Genome Institute"/>
            <person name="Smith K."/>
            <person name="Pendleton A."/>
            <person name="Kubisiak T."/>
            <person name="Anderson C."/>
            <person name="Salamov A."/>
            <person name="Aerts A."/>
            <person name="Riley R."/>
            <person name="Clum A."/>
            <person name="Lindquist E."/>
            <person name="Ence D."/>
            <person name="Campbell M."/>
            <person name="Kronenberg Z."/>
            <person name="Feau N."/>
            <person name="Dhillon B."/>
            <person name="Hamelin R."/>
            <person name="Burleigh J."/>
            <person name="Smith J."/>
            <person name="Yandell M."/>
            <person name="Nelson C."/>
            <person name="Grigoriev I."/>
            <person name="Davis J."/>
        </authorList>
    </citation>
    <scope>NUCLEOTIDE SEQUENCE</scope>
    <source>
        <strain evidence="1">G11</strain>
    </source>
</reference>
<protein>
    <submittedName>
        <fullName evidence="1">Uncharacterized protein</fullName>
    </submittedName>
</protein>